<dbReference type="NCBIfam" id="TIGR03083">
    <property type="entry name" value="maleylpyruvate isomerase family mycothiol-dependent enzyme"/>
    <property type="match status" value="1"/>
</dbReference>
<sequence length="268" mass="28291">MPPASRRRARTYDPDRTWDALVAQAGHVRDAVRGLPAEAYGGAAGLPGWDVRLLVAHIVRQVDVLGVLLGEPEPVPGGKLTGLDAWTQETGPIADRLDASTRAAEQAMDDPVAAIEAAVDGLGALRKEALRPGRLLAEPFGGMRALDFTVTRLVELVVHSDDLARATGREVALDRQAVAAVVRVLADALAAKAPGNAVEVRVPPYAAVQCVEGPRHTRGTPPNVVETDPLTWIRLATGRTGWAEALETAAVAASGERADLGPYLPVMR</sequence>
<dbReference type="Proteomes" id="UP000184111">
    <property type="component" value="Unassembled WGS sequence"/>
</dbReference>
<dbReference type="OrthoDB" id="8481083at2"/>
<feature type="domain" description="Bacterial SCP orthologue" evidence="2">
    <location>
        <begin position="174"/>
        <end position="266"/>
    </location>
</feature>
<dbReference type="SUPFAM" id="SSF109854">
    <property type="entry name" value="DinB/YfiT-like putative metalloenzymes"/>
    <property type="match status" value="1"/>
</dbReference>
<accession>A0A1M6YT10</accession>
<organism evidence="3 4">
    <name type="scientific">Actinacidiphila paucisporea</name>
    <dbReference type="NCBI Taxonomy" id="310782"/>
    <lineage>
        <taxon>Bacteria</taxon>
        <taxon>Bacillati</taxon>
        <taxon>Actinomycetota</taxon>
        <taxon>Actinomycetes</taxon>
        <taxon>Kitasatosporales</taxon>
        <taxon>Streptomycetaceae</taxon>
        <taxon>Actinacidiphila</taxon>
    </lineage>
</organism>
<dbReference type="GO" id="GO:0046872">
    <property type="term" value="F:metal ion binding"/>
    <property type="evidence" value="ECO:0007669"/>
    <property type="project" value="InterPro"/>
</dbReference>
<dbReference type="InterPro" id="IPR041629">
    <property type="entry name" value="SCP_3"/>
</dbReference>
<evidence type="ECO:0000313" key="4">
    <source>
        <dbReference type="Proteomes" id="UP000184111"/>
    </source>
</evidence>
<feature type="domain" description="Mycothiol-dependent maleylpyruvate isomerase metal-binding" evidence="1">
    <location>
        <begin position="24"/>
        <end position="164"/>
    </location>
</feature>
<dbReference type="Pfam" id="PF11716">
    <property type="entry name" value="MDMPI_N"/>
    <property type="match status" value="1"/>
</dbReference>
<keyword evidence="4" id="KW-1185">Reference proteome</keyword>
<proteinExistence type="predicted"/>
<dbReference type="InterPro" id="IPR017517">
    <property type="entry name" value="Maleyloyr_isom"/>
</dbReference>
<name>A0A1M6YT10_9ACTN</name>
<dbReference type="AlphaFoldDB" id="A0A1M6YT10"/>
<gene>
    <name evidence="3" type="ORF">SAMN05216499_103113</name>
</gene>
<evidence type="ECO:0000259" key="2">
    <source>
        <dbReference type="Pfam" id="PF17844"/>
    </source>
</evidence>
<dbReference type="Gene3D" id="3.30.1050.40">
    <property type="match status" value="1"/>
</dbReference>
<evidence type="ECO:0000259" key="1">
    <source>
        <dbReference type="Pfam" id="PF11716"/>
    </source>
</evidence>
<dbReference type="Pfam" id="PF17844">
    <property type="entry name" value="SCP_3"/>
    <property type="match status" value="1"/>
</dbReference>
<dbReference type="RefSeq" id="WP_073494818.1">
    <property type="nucleotide sequence ID" value="NZ_FRBI01000003.1"/>
</dbReference>
<dbReference type="InterPro" id="IPR034660">
    <property type="entry name" value="DinB/YfiT-like"/>
</dbReference>
<reference evidence="3 4" key="1">
    <citation type="submission" date="2016-11" db="EMBL/GenBank/DDBJ databases">
        <authorList>
            <person name="Jaros S."/>
            <person name="Januszkiewicz K."/>
            <person name="Wedrychowicz H."/>
        </authorList>
    </citation>
    <scope>NUCLEOTIDE SEQUENCE [LARGE SCALE GENOMIC DNA]</scope>
    <source>
        <strain evidence="3 4">CGMCC 4.2025</strain>
    </source>
</reference>
<dbReference type="InterPro" id="IPR024344">
    <property type="entry name" value="MDMPI_metal-binding"/>
</dbReference>
<dbReference type="EMBL" id="FRBI01000003">
    <property type="protein sequence ID" value="SHL21451.1"/>
    <property type="molecule type" value="Genomic_DNA"/>
</dbReference>
<dbReference type="STRING" id="310782.SAMN05216499_103113"/>
<protein>
    <submittedName>
        <fullName evidence="3">TIGR03083 family protein</fullName>
    </submittedName>
</protein>
<evidence type="ECO:0000313" key="3">
    <source>
        <dbReference type="EMBL" id="SHL21451.1"/>
    </source>
</evidence>